<dbReference type="InterPro" id="IPR012341">
    <property type="entry name" value="6hp_glycosidase-like_sf"/>
</dbReference>
<dbReference type="Gene3D" id="2.70.98.40">
    <property type="entry name" value="Glycoside hydrolase, family 65, N-terminal domain"/>
    <property type="match status" value="1"/>
</dbReference>
<name>A0A292YK15_9BACL</name>
<dbReference type="InterPro" id="IPR010972">
    <property type="entry name" value="Beta-PGM"/>
</dbReference>
<feature type="binding site" evidence="4">
    <location>
        <position position="951"/>
    </location>
    <ligand>
        <name>Mg(2+)</name>
        <dbReference type="ChEBI" id="CHEBI:18420"/>
    </ligand>
</feature>
<feature type="binding site" evidence="3">
    <location>
        <position position="926"/>
    </location>
    <ligand>
        <name>substrate</name>
    </ligand>
</feature>
<evidence type="ECO:0000259" key="7">
    <source>
        <dbReference type="Pfam" id="PF03633"/>
    </source>
</evidence>
<dbReference type="Pfam" id="PF03636">
    <property type="entry name" value="Glyco_hydro_65N"/>
    <property type="match status" value="1"/>
</dbReference>
<feature type="binding site" evidence="4">
    <location>
        <position position="790"/>
    </location>
    <ligand>
        <name>Mg(2+)</name>
        <dbReference type="ChEBI" id="CHEBI:18420"/>
    </ligand>
</feature>
<protein>
    <submittedName>
        <fullName evidence="9">Beta-phosphoglucomutase</fullName>
    </submittedName>
</protein>
<dbReference type="Pfam" id="PF03632">
    <property type="entry name" value="Glyco_hydro_65m"/>
    <property type="match status" value="1"/>
</dbReference>
<dbReference type="InterPro" id="IPR011013">
    <property type="entry name" value="Gal_mutarotase_sf_dom"/>
</dbReference>
<accession>A0A292YK15</accession>
<keyword evidence="4" id="KW-0460">Magnesium</keyword>
<dbReference type="GO" id="GO:0005975">
    <property type="term" value="P:carbohydrate metabolic process"/>
    <property type="evidence" value="ECO:0007669"/>
    <property type="project" value="InterPro"/>
</dbReference>
<dbReference type="InterPro" id="IPR023198">
    <property type="entry name" value="PGP-like_dom2"/>
</dbReference>
<dbReference type="RefSeq" id="WP_207907594.1">
    <property type="nucleotide sequence ID" value="NZ_BDUF01000022.1"/>
</dbReference>
<feature type="binding site" evidence="4">
    <location>
        <position position="792"/>
    </location>
    <ligand>
        <name>Mg(2+)</name>
        <dbReference type="ChEBI" id="CHEBI:18420"/>
    </ligand>
</feature>
<feature type="binding site" evidence="3">
    <location>
        <begin position="895"/>
        <end position="899"/>
    </location>
    <ligand>
        <name>substrate</name>
    </ligand>
</feature>
<evidence type="ECO:0000259" key="8">
    <source>
        <dbReference type="Pfam" id="PF03636"/>
    </source>
</evidence>
<dbReference type="InterPro" id="IPR005196">
    <property type="entry name" value="Glyco_hydro_65_N"/>
</dbReference>
<feature type="domain" description="Glycoside hydrolase family 65 central catalytic" evidence="6">
    <location>
        <begin position="337"/>
        <end position="699"/>
    </location>
</feature>
<dbReference type="InterPro" id="IPR005194">
    <property type="entry name" value="Glyco_hydro_65_C"/>
</dbReference>
<dbReference type="SUPFAM" id="SSF56784">
    <property type="entry name" value="HAD-like"/>
    <property type="match status" value="1"/>
</dbReference>
<feature type="binding site" evidence="3">
    <location>
        <begin position="790"/>
        <end position="792"/>
    </location>
    <ligand>
        <name>substrate</name>
    </ligand>
</feature>
<proteinExistence type="inferred from homology"/>
<dbReference type="InterPro" id="IPR023214">
    <property type="entry name" value="HAD_sf"/>
</dbReference>
<feature type="domain" description="Glycoside hydrolase family 65 N-terminal" evidence="8">
    <location>
        <begin position="21"/>
        <end position="281"/>
    </location>
</feature>
<reference evidence="10" key="1">
    <citation type="submission" date="2017-07" db="EMBL/GenBank/DDBJ databases">
        <title>Draft genome sequence of Effusibacillus lacus strain skLN1.</title>
        <authorList>
            <person name="Watanabe M."/>
            <person name="Kojima H."/>
            <person name="Fukui M."/>
        </authorList>
    </citation>
    <scope>NUCLEOTIDE SEQUENCE [LARGE SCALE GENOMIC DNA]</scope>
    <source>
        <strain evidence="10">skLN1</strain>
    </source>
</reference>
<dbReference type="InterPro" id="IPR010976">
    <property type="entry name" value="B-phosphoglucomutase_hydrolase"/>
</dbReference>
<sequence length="998" mass="113618">MKIKAKDRKPIYPYDEWKIVEESFDVETNLRDETIFAVGNGYIGMRGNFEEGYNGPDNSSVNGTYLNGFYESKPIVYGEEAYGYAEKSQTMLNVTDSKIIQLYVDGEPLDLFSGKLISYRRTLDMKEGVLTRDMTWESGTGKQVRIRIQRFACLARKHLAVISYEVTALNFDGEIVLVSALNGEVRNQVTMGDPRAGAAFAGQVLITEGKDQDGTFAALRQRTKNTRFALVCGMENQLETENTFRMEADAPEQMVRVKYTVTAHRERTIRLTKYISYHTSRDYPEEQLLALSKETLSEARQQGFDRLREEQRQFLKDFWSRSDVEIKGDLALQQSIRFNVFHLLQSVGRDGKTNIGAKGITGEGYEGHYFWDTETYIFPFFLYTNPAIGRQLLTYRYSILDKAKERARVMSQKGALYAWRTIGGEETSAYYPAGTAQYHINADIIYALKKYMHATEDLDFFIEAGAEMLFETARLWADLGDYIPRKGNRFCINEVTGPDEYTALVNNNLFTNMMAKDHLEFAYRMAQFLKEKHGQAFQSIAGKIGLQESEIAEWKRAAEHMYIPYDEELGIHPQDDSFLDRAVWNFENTPPDKYPLLLHYHPLVIYRRQVLKQADVVLALFLQGDRFTTAEKKRNYDYYEPITTHDSSLSPCIYSILAAELGYIDKAYNYFMYTARMDLDDIHDNVKDGIHTASMAGTWLSIVHGFAGFREYQGELSFHPVVPEKWEGYRFKITFKGRVIDIDVTRDAVTYTLLSGQPVTLQHFREEVSLAPGKSQTRSLKPKLEAVIFDLDGVITDTAEYHYQAWKQLADEIGVPFDREFNEQLKGIGRLESLELILSRGELQLTEAEKIALADRKNENYKQLIESISPDDLLPGILTLLKQLRENGVKIGLASASKNAPAVLEKLGITQYFDAIADASKIKKGKPDPEIFLTAADLLGVPYRNCIGIEDAEAGIAAIKEAQMTAVGVGNRETLKHADWIVDTTVELTFERLVEIKG</sequence>
<dbReference type="PANTHER" id="PTHR11051:SF8">
    <property type="entry name" value="PROTEIN-GLUCOSYLGALACTOSYLHYDROXYLYSINE GLUCOSIDASE"/>
    <property type="match status" value="1"/>
</dbReference>
<dbReference type="Proteomes" id="UP000217785">
    <property type="component" value="Unassembled WGS sequence"/>
</dbReference>
<dbReference type="GO" id="GO:0000287">
    <property type="term" value="F:magnesium ion binding"/>
    <property type="evidence" value="ECO:0007669"/>
    <property type="project" value="InterPro"/>
</dbReference>
<comment type="caution">
    <text evidence="9">The sequence shown here is derived from an EMBL/GenBank/DDBJ whole genome shotgun (WGS) entry which is preliminary data.</text>
</comment>
<dbReference type="PANTHER" id="PTHR11051">
    <property type="entry name" value="GLYCOSYL HYDROLASE-RELATED"/>
    <property type="match status" value="1"/>
</dbReference>
<dbReference type="InterPro" id="IPR037018">
    <property type="entry name" value="GH65_N"/>
</dbReference>
<dbReference type="AlphaFoldDB" id="A0A292YK15"/>
<evidence type="ECO:0000256" key="4">
    <source>
        <dbReference type="PIRSR" id="PIRSR610972-3"/>
    </source>
</evidence>
<dbReference type="Gene3D" id="1.50.10.10">
    <property type="match status" value="1"/>
</dbReference>
<dbReference type="InterPro" id="IPR008928">
    <property type="entry name" value="6-hairpin_glycosidase_sf"/>
</dbReference>
<comment type="similarity">
    <text evidence="1">Belongs to the HAD-like hydrolase superfamily. CbbY/CbbZ/Gph/YieH family.</text>
</comment>
<organism evidence="9 10">
    <name type="scientific">Effusibacillus lacus</name>
    <dbReference type="NCBI Taxonomy" id="1348429"/>
    <lineage>
        <taxon>Bacteria</taxon>
        <taxon>Bacillati</taxon>
        <taxon>Bacillota</taxon>
        <taxon>Bacilli</taxon>
        <taxon>Bacillales</taxon>
        <taxon>Alicyclobacillaceae</taxon>
        <taxon>Effusibacillus</taxon>
    </lineage>
</organism>
<evidence type="ECO:0000256" key="5">
    <source>
        <dbReference type="PIRSR" id="PIRSR610972-4"/>
    </source>
</evidence>
<dbReference type="Pfam" id="PF03633">
    <property type="entry name" value="Glyco_hydro_65C"/>
    <property type="match status" value="1"/>
</dbReference>
<feature type="binding site" evidence="4">
    <location>
        <position position="950"/>
    </location>
    <ligand>
        <name>Mg(2+)</name>
        <dbReference type="ChEBI" id="CHEBI:18420"/>
    </ligand>
</feature>
<feature type="binding site" evidence="3">
    <location>
        <position position="857"/>
    </location>
    <ligand>
        <name>substrate</name>
    </ligand>
</feature>
<dbReference type="InterPro" id="IPR005195">
    <property type="entry name" value="Glyco_hydro_65_M"/>
</dbReference>
<dbReference type="GO" id="GO:0016757">
    <property type="term" value="F:glycosyltransferase activity"/>
    <property type="evidence" value="ECO:0007669"/>
    <property type="project" value="UniProtKB-ARBA"/>
</dbReference>
<evidence type="ECO:0000256" key="1">
    <source>
        <dbReference type="ARBA" id="ARBA00006171"/>
    </source>
</evidence>
<dbReference type="Gene3D" id="3.40.50.1000">
    <property type="entry name" value="HAD superfamily/HAD-like"/>
    <property type="match status" value="1"/>
</dbReference>
<dbReference type="SFLD" id="SFLDS00003">
    <property type="entry name" value="Haloacid_Dehalogenase"/>
    <property type="match status" value="1"/>
</dbReference>
<dbReference type="SUPFAM" id="SSF48208">
    <property type="entry name" value="Six-hairpin glycosidases"/>
    <property type="match status" value="1"/>
</dbReference>
<evidence type="ECO:0000313" key="10">
    <source>
        <dbReference type="Proteomes" id="UP000217785"/>
    </source>
</evidence>
<dbReference type="SFLD" id="SFLDF00046">
    <property type="entry name" value="beta-phosphoglucomutase"/>
    <property type="match status" value="1"/>
</dbReference>
<dbReference type="CDD" id="cd02598">
    <property type="entry name" value="HAD_BPGM"/>
    <property type="match status" value="1"/>
</dbReference>
<dbReference type="Gene3D" id="1.10.150.240">
    <property type="entry name" value="Putative phosphatase, domain 2"/>
    <property type="match status" value="1"/>
</dbReference>
<feature type="binding site" evidence="3">
    <location>
        <begin position="825"/>
        <end position="830"/>
    </location>
    <ligand>
        <name>substrate</name>
    </ligand>
</feature>
<dbReference type="Pfam" id="PF00702">
    <property type="entry name" value="Hydrolase"/>
    <property type="match status" value="1"/>
</dbReference>
<evidence type="ECO:0000259" key="6">
    <source>
        <dbReference type="Pfam" id="PF03632"/>
    </source>
</evidence>
<dbReference type="NCBIfam" id="TIGR01990">
    <property type="entry name" value="bPGM"/>
    <property type="match status" value="1"/>
</dbReference>
<keyword evidence="4" id="KW-0479">Metal-binding</keyword>
<dbReference type="Gene3D" id="2.60.420.10">
    <property type="entry name" value="Maltose phosphorylase, domain 3"/>
    <property type="match status" value="1"/>
</dbReference>
<dbReference type="NCBIfam" id="TIGR01509">
    <property type="entry name" value="HAD-SF-IA-v3"/>
    <property type="match status" value="1"/>
</dbReference>
<dbReference type="GO" id="GO:0004553">
    <property type="term" value="F:hydrolase activity, hydrolyzing O-glycosyl compounds"/>
    <property type="evidence" value="ECO:0007669"/>
    <property type="project" value="TreeGrafter"/>
</dbReference>
<dbReference type="GO" id="GO:0030246">
    <property type="term" value="F:carbohydrate binding"/>
    <property type="evidence" value="ECO:0007669"/>
    <property type="project" value="InterPro"/>
</dbReference>
<dbReference type="SUPFAM" id="SSF74650">
    <property type="entry name" value="Galactose mutarotase-like"/>
    <property type="match status" value="1"/>
</dbReference>
<dbReference type="InterPro" id="IPR006439">
    <property type="entry name" value="HAD-SF_hydro_IA"/>
</dbReference>
<evidence type="ECO:0000256" key="3">
    <source>
        <dbReference type="PIRSR" id="PIRSR610972-2"/>
    </source>
</evidence>
<keyword evidence="10" id="KW-1185">Reference proteome</keyword>
<dbReference type="EMBL" id="BDUF01000022">
    <property type="protein sequence ID" value="GAX89506.1"/>
    <property type="molecule type" value="Genomic_DNA"/>
</dbReference>
<evidence type="ECO:0000313" key="9">
    <source>
        <dbReference type="EMBL" id="GAX89506.1"/>
    </source>
</evidence>
<feature type="active site" description="Proton donor/acceptor" evidence="2">
    <location>
        <position position="792"/>
    </location>
</feature>
<feature type="binding site" evidence="3">
    <location>
        <position position="806"/>
    </location>
    <ligand>
        <name>substrate</name>
    </ligand>
</feature>
<feature type="binding site" evidence="3">
    <location>
        <position position="833"/>
    </location>
    <ligand>
        <name>substrate</name>
    </ligand>
</feature>
<feature type="site" description="Important for catalytic activity and assists the phosphoryl transfer reaction to Asp8 by balancing charge and orienting the reacting groups" evidence="5">
    <location>
        <position position="895"/>
    </location>
</feature>
<comment type="cofactor">
    <cofactor evidence="4">
        <name>Mg(2+)</name>
        <dbReference type="ChEBI" id="CHEBI:18420"/>
    </cofactor>
    <text evidence="4">Binds 2 magnesium ions per subunit.</text>
</comment>
<dbReference type="GO" id="GO:0008801">
    <property type="term" value="F:beta-phosphoglucomutase activity"/>
    <property type="evidence" value="ECO:0007669"/>
    <property type="project" value="InterPro"/>
</dbReference>
<feature type="active site" description="Nucleophile" evidence="2">
    <location>
        <position position="790"/>
    </location>
</feature>
<evidence type="ECO:0000256" key="2">
    <source>
        <dbReference type="PIRSR" id="PIRSR610972-1"/>
    </source>
</evidence>
<feature type="site" description="Important for catalytic activity and assists the phosphoryl transfer reaction to Asp8 by balancing charge and orienting the reacting groups" evidence="5">
    <location>
        <position position="926"/>
    </location>
</feature>
<dbReference type="NCBIfam" id="TIGR02009">
    <property type="entry name" value="PGMB-YQAB-SF"/>
    <property type="match status" value="1"/>
</dbReference>
<feature type="domain" description="Glycoside hydrolase family 65 C-terminal" evidence="7">
    <location>
        <begin position="710"/>
        <end position="770"/>
    </location>
</feature>
<dbReference type="SFLD" id="SFLDG01135">
    <property type="entry name" value="C1.5.6:_HAD__Beta-PGM__Phospha"/>
    <property type="match status" value="1"/>
</dbReference>
<dbReference type="SFLD" id="SFLDG01129">
    <property type="entry name" value="C1.5:_HAD__Beta-PGM__Phosphata"/>
    <property type="match status" value="1"/>
</dbReference>
<dbReference type="InterPro" id="IPR036412">
    <property type="entry name" value="HAD-like_sf"/>
</dbReference>